<evidence type="ECO:0000313" key="14">
    <source>
        <dbReference type="EMBL" id="SNZ16915.1"/>
    </source>
</evidence>
<feature type="binding site" evidence="12">
    <location>
        <position position="223"/>
    </location>
    <ligand>
        <name>[2Fe-2S] cluster</name>
        <dbReference type="ChEBI" id="CHEBI:190135"/>
    </ligand>
</feature>
<keyword evidence="2" id="KW-0813">Transport</keyword>
<evidence type="ECO:0000256" key="1">
    <source>
        <dbReference type="ARBA" id="ARBA00006422"/>
    </source>
</evidence>
<comment type="cofactor">
    <cofactor evidence="11">
        <name>FAD</name>
        <dbReference type="ChEBI" id="CHEBI:57692"/>
    </cofactor>
    <text evidence="11">Binds 1 FAD per subunit.</text>
</comment>
<dbReference type="GO" id="GO:0051537">
    <property type="term" value="F:2 iron, 2 sulfur cluster binding"/>
    <property type="evidence" value="ECO:0007669"/>
    <property type="project" value="UniProtKB-KW"/>
</dbReference>
<evidence type="ECO:0000256" key="12">
    <source>
        <dbReference type="PIRSR" id="PIRSR006816-2"/>
    </source>
</evidence>
<dbReference type="CDD" id="cd06218">
    <property type="entry name" value="DHOD_e_trans"/>
    <property type="match status" value="1"/>
</dbReference>
<accession>A0A285P5B8</accession>
<feature type="binding site" evidence="12">
    <location>
        <position position="220"/>
    </location>
    <ligand>
        <name>[2Fe-2S] cluster</name>
        <dbReference type="ChEBI" id="CHEBI:190135"/>
    </ligand>
</feature>
<dbReference type="PIRSF" id="PIRSF006816">
    <property type="entry name" value="Cyc3_hyd_g"/>
    <property type="match status" value="1"/>
</dbReference>
<dbReference type="InterPro" id="IPR012165">
    <property type="entry name" value="Cyt_c3_hydrogenase_gsu"/>
</dbReference>
<reference evidence="15" key="1">
    <citation type="submission" date="2017-09" db="EMBL/GenBank/DDBJ databases">
        <authorList>
            <person name="Varghese N."/>
            <person name="Submissions S."/>
        </authorList>
    </citation>
    <scope>NUCLEOTIDE SEQUENCE [LARGE SCALE GENOMIC DNA]</scope>
    <source>
        <strain evidence="15">DSM 2913</strain>
    </source>
</reference>
<evidence type="ECO:0000256" key="7">
    <source>
        <dbReference type="ARBA" id="ARBA00022982"/>
    </source>
</evidence>
<dbReference type="EMBL" id="OBEN01000017">
    <property type="protein sequence ID" value="SNZ16915.1"/>
    <property type="molecule type" value="Genomic_DNA"/>
</dbReference>
<evidence type="ECO:0000313" key="15">
    <source>
        <dbReference type="Proteomes" id="UP000218627"/>
    </source>
</evidence>
<dbReference type="InterPro" id="IPR017938">
    <property type="entry name" value="Riboflavin_synthase-like_b-brl"/>
</dbReference>
<dbReference type="GO" id="GO:0050660">
    <property type="term" value="F:flavin adenine dinucleotide binding"/>
    <property type="evidence" value="ECO:0007669"/>
    <property type="project" value="InterPro"/>
</dbReference>
<organism evidence="14 15">
    <name type="scientific">Hydrogenobacter hydrogenophilus</name>
    <dbReference type="NCBI Taxonomy" id="35835"/>
    <lineage>
        <taxon>Bacteria</taxon>
        <taxon>Pseudomonadati</taxon>
        <taxon>Aquificota</taxon>
        <taxon>Aquificia</taxon>
        <taxon>Aquificales</taxon>
        <taxon>Aquificaceae</taxon>
        <taxon>Hydrogenobacter</taxon>
    </lineage>
</organism>
<protein>
    <submittedName>
        <fullName evidence="14">Dihydroorotate dehydrogenase electron transfer subunit</fullName>
    </submittedName>
</protein>
<dbReference type="SUPFAM" id="SSF52343">
    <property type="entry name" value="Ferredoxin reductase-like, C-terminal NADP-linked domain"/>
    <property type="match status" value="1"/>
</dbReference>
<comment type="similarity">
    <text evidence="1">Belongs to the PyrK family.</text>
</comment>
<evidence type="ECO:0000256" key="11">
    <source>
        <dbReference type="PIRSR" id="PIRSR006816-1"/>
    </source>
</evidence>
<dbReference type="InterPro" id="IPR050353">
    <property type="entry name" value="PyrK_electron_transfer"/>
</dbReference>
<evidence type="ECO:0000256" key="4">
    <source>
        <dbReference type="ARBA" id="ARBA00022714"/>
    </source>
</evidence>
<dbReference type="InterPro" id="IPR039261">
    <property type="entry name" value="FNR_nucleotide-bd"/>
</dbReference>
<evidence type="ECO:0000256" key="6">
    <source>
        <dbReference type="ARBA" id="ARBA00022827"/>
    </source>
</evidence>
<keyword evidence="15" id="KW-1185">Reference proteome</keyword>
<evidence type="ECO:0000256" key="9">
    <source>
        <dbReference type="ARBA" id="ARBA00023014"/>
    </source>
</evidence>
<proteinExistence type="inferred from homology"/>
<dbReference type="OrthoDB" id="9789468at2"/>
<evidence type="ECO:0000256" key="3">
    <source>
        <dbReference type="ARBA" id="ARBA00022630"/>
    </source>
</evidence>
<keyword evidence="7" id="KW-0249">Electron transport</keyword>
<evidence type="ECO:0000259" key="13">
    <source>
        <dbReference type="Pfam" id="PF10418"/>
    </source>
</evidence>
<keyword evidence="6 11" id="KW-0274">FAD</keyword>
<evidence type="ECO:0000256" key="10">
    <source>
        <dbReference type="ARBA" id="ARBA00034078"/>
    </source>
</evidence>
<feature type="binding site" evidence="12">
    <location>
        <position position="215"/>
    </location>
    <ligand>
        <name>[2Fe-2S] cluster</name>
        <dbReference type="ChEBI" id="CHEBI:190135"/>
    </ligand>
</feature>
<dbReference type="GO" id="GO:0006221">
    <property type="term" value="P:pyrimidine nucleotide biosynthetic process"/>
    <property type="evidence" value="ECO:0007669"/>
    <property type="project" value="InterPro"/>
</dbReference>
<dbReference type="PANTHER" id="PTHR43513:SF3">
    <property type="entry name" value="DIHYDROOROTATE DEHYDROGENASE B (NAD(+)), ELECTRON TRANSFER SUBUNIT-RELATED"/>
    <property type="match status" value="1"/>
</dbReference>
<keyword evidence="5 12" id="KW-0479">Metal-binding</keyword>
<dbReference type="Proteomes" id="UP000218627">
    <property type="component" value="Unassembled WGS sequence"/>
</dbReference>
<comment type="cofactor">
    <cofactor evidence="10">
        <name>[2Fe-2S] cluster</name>
        <dbReference type="ChEBI" id="CHEBI:190135"/>
    </cofactor>
</comment>
<dbReference type="RefSeq" id="WP_096603536.1">
    <property type="nucleotide sequence ID" value="NZ_OBEN01000017.1"/>
</dbReference>
<feature type="binding site" evidence="11">
    <location>
        <begin position="74"/>
        <end position="75"/>
    </location>
    <ligand>
        <name>FAD</name>
        <dbReference type="ChEBI" id="CHEBI:57692"/>
    </ligand>
</feature>
<dbReference type="AlphaFoldDB" id="A0A285P5B8"/>
<keyword evidence="9 12" id="KW-0411">Iron-sulfur</keyword>
<dbReference type="Gene3D" id="2.10.240.10">
    <property type="entry name" value="Dihydroorotate dehydrogenase, electron transfer subunit"/>
    <property type="match status" value="1"/>
</dbReference>
<dbReference type="GO" id="GO:0046872">
    <property type="term" value="F:metal ion binding"/>
    <property type="evidence" value="ECO:0007669"/>
    <property type="project" value="UniProtKB-KW"/>
</dbReference>
<dbReference type="Gene3D" id="2.40.30.10">
    <property type="entry name" value="Translation factors"/>
    <property type="match status" value="1"/>
</dbReference>
<evidence type="ECO:0000256" key="2">
    <source>
        <dbReference type="ARBA" id="ARBA00022448"/>
    </source>
</evidence>
<keyword evidence="8 12" id="KW-0408">Iron</keyword>
<dbReference type="SUPFAM" id="SSF63380">
    <property type="entry name" value="Riboflavin synthase domain-like"/>
    <property type="match status" value="1"/>
</dbReference>
<gene>
    <name evidence="14" type="ORF">SAMN06265353_1734</name>
</gene>
<dbReference type="InterPro" id="IPR019480">
    <property type="entry name" value="Dihydroorotate_DH_Fe-S-bd"/>
</dbReference>
<comment type="cofactor">
    <cofactor evidence="12">
        <name>[2Fe-2S] cluster</name>
        <dbReference type="ChEBI" id="CHEBI:190135"/>
    </cofactor>
    <text evidence="12">Binds 1 [2Fe-2S] cluster per subunit.</text>
</comment>
<name>A0A285P5B8_9AQUI</name>
<dbReference type="InterPro" id="IPR037117">
    <property type="entry name" value="Dihydroorotate_DH_ele_sf"/>
</dbReference>
<keyword evidence="3 11" id="KW-0285">Flavoprotein</keyword>
<dbReference type="PANTHER" id="PTHR43513">
    <property type="entry name" value="DIHYDROOROTATE DEHYDROGENASE B (NAD(+)), ELECTRON TRANSFER SUBUNIT"/>
    <property type="match status" value="1"/>
</dbReference>
<evidence type="ECO:0000256" key="5">
    <source>
        <dbReference type="ARBA" id="ARBA00022723"/>
    </source>
</evidence>
<feature type="binding site" evidence="12">
    <location>
        <position position="236"/>
    </location>
    <ligand>
        <name>[2Fe-2S] cluster</name>
        <dbReference type="ChEBI" id="CHEBI:190135"/>
    </ligand>
</feature>
<keyword evidence="4 12" id="KW-0001">2Fe-2S</keyword>
<feature type="domain" description="Dihydroorotate dehydrogenase electron transfer subunit iron-sulphur cluster binding" evidence="13">
    <location>
        <begin position="210"/>
        <end position="247"/>
    </location>
</feature>
<sequence>MRDTKGKVLQNLPISPKTYMMQVLAPQITPYIRAGHFVMIKVSHTKDPIGRRAFAVADIKEDSLFIFYDVVGKGTELLSSFSRESQVDILGPLGKGLFNLEGDKHLLVGGGIGLAGLTLLGKELRKAGKKVFFLYGARSKEHVSMENWLKEEGFDYAIYTEDGSYGKKGLITDALSDFDSSWVISACGPKGMLRAIKKLVDPSRLYLSLESRMACGWGVCLGCVVKNKEGHYIRVCYEGPVFRADEVIL</sequence>
<dbReference type="Pfam" id="PF10418">
    <property type="entry name" value="DHODB_Fe-S_bind"/>
    <property type="match status" value="1"/>
</dbReference>
<dbReference type="Gene3D" id="3.40.50.80">
    <property type="entry name" value="Nucleotide-binding domain of ferredoxin-NADP reductase (FNR) module"/>
    <property type="match status" value="1"/>
</dbReference>
<evidence type="ECO:0000256" key="8">
    <source>
        <dbReference type="ARBA" id="ARBA00023004"/>
    </source>
</evidence>